<protein>
    <recommendedName>
        <fullName evidence="7">Bacterioferritin-associated ferredoxin</fullName>
    </recommendedName>
</protein>
<keyword evidence="2" id="KW-0001">2Fe-2S</keyword>
<evidence type="ECO:0000313" key="10">
    <source>
        <dbReference type="EMBL" id="CAM75622.1"/>
    </source>
</evidence>
<proteinExistence type="inferred from homology"/>
<dbReference type="InterPro" id="IPR052371">
    <property type="entry name" value="BFD-associated_ferredoxin"/>
</dbReference>
<keyword evidence="5" id="KW-0408">Iron</keyword>
<evidence type="ECO:0000256" key="2">
    <source>
        <dbReference type="ARBA" id="ARBA00022714"/>
    </source>
</evidence>
<dbReference type="Pfam" id="PF04324">
    <property type="entry name" value="Fer2_BFD"/>
    <property type="match status" value="1"/>
</dbReference>
<evidence type="ECO:0000259" key="9">
    <source>
        <dbReference type="Pfam" id="PF04324"/>
    </source>
</evidence>
<keyword evidence="4" id="KW-0249">Electron transport</keyword>
<sequence length="78" mass="8387">MYVCVCNAITDREVHAAMAGGAVAADEVFRHFGAEMRCGRCVATLRGLLGECGGVGERRHAHDGEPATKHKRCRGCTR</sequence>
<dbReference type="RefSeq" id="WP_024081841.1">
    <property type="nucleotide sequence ID" value="NZ_CP027527.1"/>
</dbReference>
<evidence type="ECO:0000256" key="7">
    <source>
        <dbReference type="ARBA" id="ARBA00039386"/>
    </source>
</evidence>
<dbReference type="InterPro" id="IPR041854">
    <property type="entry name" value="BFD-like_2Fe2S-bd_dom_sf"/>
</dbReference>
<dbReference type="GO" id="GO:0051537">
    <property type="term" value="F:2 iron, 2 sulfur cluster binding"/>
    <property type="evidence" value="ECO:0007669"/>
    <property type="project" value="UniProtKB-KW"/>
</dbReference>
<name>A4TYB5_9PROT</name>
<comment type="similarity">
    <text evidence="8">Belongs to the Bfd family.</text>
</comment>
<dbReference type="PANTHER" id="PTHR37424">
    <property type="entry name" value="BACTERIOFERRITIN-ASSOCIATED FERREDOXIN"/>
    <property type="match status" value="1"/>
</dbReference>
<evidence type="ECO:0000256" key="6">
    <source>
        <dbReference type="ARBA" id="ARBA00023014"/>
    </source>
</evidence>
<dbReference type="PANTHER" id="PTHR37424:SF1">
    <property type="entry name" value="BACTERIOFERRITIN-ASSOCIATED FERREDOXIN"/>
    <property type="match status" value="1"/>
</dbReference>
<dbReference type="AlphaFoldDB" id="A4TYB5"/>
<keyword evidence="3" id="KW-0479">Metal-binding</keyword>
<organism evidence="10">
    <name type="scientific">Magnetospirillum gryphiswaldense</name>
    <dbReference type="NCBI Taxonomy" id="55518"/>
    <lineage>
        <taxon>Bacteria</taxon>
        <taxon>Pseudomonadati</taxon>
        <taxon>Pseudomonadota</taxon>
        <taxon>Alphaproteobacteria</taxon>
        <taxon>Rhodospirillales</taxon>
        <taxon>Rhodospirillaceae</taxon>
        <taxon>Magnetospirillum</taxon>
    </lineage>
</organism>
<keyword evidence="1" id="KW-0813">Transport</keyword>
<dbReference type="GO" id="GO:0046872">
    <property type="term" value="F:metal ion binding"/>
    <property type="evidence" value="ECO:0007669"/>
    <property type="project" value="UniProtKB-KW"/>
</dbReference>
<reference evidence="10" key="1">
    <citation type="journal article" date="2007" name="J. Bacteriol.">
        <title>Comparative genome analysis of four magnetotactic bacteria reveals a complex set of group-specific genes implicated in magnetosome biomineralization and function.</title>
        <authorList>
            <person name="Richter M."/>
            <person name="Kube M."/>
            <person name="Bazylinski D.A."/>
            <person name="Lombardot T."/>
            <person name="Gloeckner F.O."/>
            <person name="Reinhardt R."/>
            <person name="Schueler D."/>
        </authorList>
    </citation>
    <scope>NUCLEOTIDE SEQUENCE</scope>
    <source>
        <strain evidence="10">MSR-1</strain>
    </source>
</reference>
<gene>
    <name evidence="10" type="ORF">MGR_0531</name>
</gene>
<accession>A4TYB5</accession>
<dbReference type="InterPro" id="IPR007419">
    <property type="entry name" value="BFD-like_2Fe2S-bd_dom"/>
</dbReference>
<evidence type="ECO:0000256" key="5">
    <source>
        <dbReference type="ARBA" id="ARBA00023004"/>
    </source>
</evidence>
<feature type="domain" description="BFD-like [2Fe-2S]-binding" evidence="9">
    <location>
        <begin position="2"/>
        <end position="50"/>
    </location>
</feature>
<evidence type="ECO:0000256" key="8">
    <source>
        <dbReference type="ARBA" id="ARBA00046332"/>
    </source>
</evidence>
<keyword evidence="6" id="KW-0411">Iron-sulfur</keyword>
<dbReference type="EMBL" id="CU459003">
    <property type="protein sequence ID" value="CAM75622.1"/>
    <property type="molecule type" value="Genomic_DNA"/>
</dbReference>
<evidence type="ECO:0000256" key="3">
    <source>
        <dbReference type="ARBA" id="ARBA00022723"/>
    </source>
</evidence>
<evidence type="ECO:0000256" key="1">
    <source>
        <dbReference type="ARBA" id="ARBA00022448"/>
    </source>
</evidence>
<dbReference type="Gene3D" id="1.10.10.1100">
    <property type="entry name" value="BFD-like [2Fe-2S]-binding domain"/>
    <property type="match status" value="1"/>
</dbReference>
<evidence type="ECO:0000256" key="4">
    <source>
        <dbReference type="ARBA" id="ARBA00022982"/>
    </source>
</evidence>